<sequence length="95" mass="10622">MVEFAPFIGMLVFFAYLFVLDIDFSRARARGGACILRLRGLAGHARRHRPSEMDVPEVGDATDPVVQFEVLIARSRRQRACGRAIGDTTMEKPSQ</sequence>
<evidence type="ECO:0000256" key="1">
    <source>
        <dbReference type="SAM" id="Phobius"/>
    </source>
</evidence>
<dbReference type="RefSeq" id="WP_386075575.1">
    <property type="nucleotide sequence ID" value="NZ_JBHTJT010000031.1"/>
</dbReference>
<keyword evidence="1" id="KW-0812">Transmembrane</keyword>
<keyword evidence="3" id="KW-1185">Reference proteome</keyword>
<dbReference type="Proteomes" id="UP001597108">
    <property type="component" value="Unassembled WGS sequence"/>
</dbReference>
<protein>
    <recommendedName>
        <fullName evidence="4">Secreted protein</fullName>
    </recommendedName>
</protein>
<dbReference type="EMBL" id="JBHTJT010000031">
    <property type="protein sequence ID" value="MFD0980907.1"/>
    <property type="molecule type" value="Genomic_DNA"/>
</dbReference>
<reference evidence="3" key="1">
    <citation type="journal article" date="2019" name="Int. J. Syst. Evol. Microbiol.">
        <title>The Global Catalogue of Microorganisms (GCM) 10K type strain sequencing project: providing services to taxonomists for standard genome sequencing and annotation.</title>
        <authorList>
            <consortium name="The Broad Institute Genomics Platform"/>
            <consortium name="The Broad Institute Genome Sequencing Center for Infectious Disease"/>
            <person name="Wu L."/>
            <person name="Ma J."/>
        </authorList>
    </citation>
    <scope>NUCLEOTIDE SEQUENCE [LARGE SCALE GENOMIC DNA]</scope>
    <source>
        <strain evidence="3">CCUG 60524</strain>
    </source>
</reference>
<evidence type="ECO:0000313" key="2">
    <source>
        <dbReference type="EMBL" id="MFD0980907.1"/>
    </source>
</evidence>
<accession>A0ABW3IRZ8</accession>
<keyword evidence="1" id="KW-0472">Membrane</keyword>
<organism evidence="2 3">
    <name type="scientific">Tropicimonas aquimaris</name>
    <dbReference type="NCBI Taxonomy" id="914152"/>
    <lineage>
        <taxon>Bacteria</taxon>
        <taxon>Pseudomonadati</taxon>
        <taxon>Pseudomonadota</taxon>
        <taxon>Alphaproteobacteria</taxon>
        <taxon>Rhodobacterales</taxon>
        <taxon>Roseobacteraceae</taxon>
        <taxon>Tropicimonas</taxon>
    </lineage>
</organism>
<keyword evidence="1" id="KW-1133">Transmembrane helix</keyword>
<name>A0ABW3IRZ8_9RHOB</name>
<comment type="caution">
    <text evidence="2">The sequence shown here is derived from an EMBL/GenBank/DDBJ whole genome shotgun (WGS) entry which is preliminary data.</text>
</comment>
<proteinExistence type="predicted"/>
<gene>
    <name evidence="2" type="ORF">ACFQ2S_14765</name>
</gene>
<evidence type="ECO:0000313" key="3">
    <source>
        <dbReference type="Proteomes" id="UP001597108"/>
    </source>
</evidence>
<evidence type="ECO:0008006" key="4">
    <source>
        <dbReference type="Google" id="ProtNLM"/>
    </source>
</evidence>
<feature type="transmembrane region" description="Helical" evidence="1">
    <location>
        <begin position="6"/>
        <end position="24"/>
    </location>
</feature>